<keyword evidence="2" id="KW-0472">Membrane</keyword>
<reference evidence="3 4" key="1">
    <citation type="submission" date="2018-03" db="EMBL/GenBank/DDBJ databases">
        <title>Genomic Encyclopedia of Type Strains, Phase III (KMG-III): the genomes of soil and plant-associated and newly described type strains.</title>
        <authorList>
            <person name="Whitman W."/>
        </authorList>
    </citation>
    <scope>NUCLEOTIDE SEQUENCE [LARGE SCALE GENOMIC DNA]</scope>
    <source>
        <strain evidence="3 4">CGMCC 4.7125</strain>
    </source>
</reference>
<evidence type="ECO:0000256" key="1">
    <source>
        <dbReference type="SAM" id="MobiDB-lite"/>
    </source>
</evidence>
<feature type="compositionally biased region" description="Low complexity" evidence="1">
    <location>
        <begin position="154"/>
        <end position="208"/>
    </location>
</feature>
<evidence type="ECO:0000313" key="4">
    <source>
        <dbReference type="Proteomes" id="UP000238362"/>
    </source>
</evidence>
<dbReference type="EMBL" id="PVNH01000004">
    <property type="protein sequence ID" value="PRX48347.1"/>
    <property type="molecule type" value="Genomic_DNA"/>
</dbReference>
<feature type="transmembrane region" description="Helical" evidence="2">
    <location>
        <begin position="27"/>
        <end position="46"/>
    </location>
</feature>
<protein>
    <submittedName>
        <fullName evidence="3">Uncharacterized protein</fullName>
    </submittedName>
</protein>
<accession>A0A2T0LWH2</accession>
<feature type="region of interest" description="Disordered" evidence="1">
    <location>
        <begin position="1"/>
        <end position="22"/>
    </location>
</feature>
<keyword evidence="2" id="KW-1133">Transmembrane helix</keyword>
<gene>
    <name evidence="3" type="ORF">B0I33_104163</name>
</gene>
<feature type="region of interest" description="Disordered" evidence="1">
    <location>
        <begin position="99"/>
        <end position="208"/>
    </location>
</feature>
<evidence type="ECO:0000256" key="2">
    <source>
        <dbReference type="SAM" id="Phobius"/>
    </source>
</evidence>
<organism evidence="3 4">
    <name type="scientific">Prauserella shujinwangii</name>
    <dbReference type="NCBI Taxonomy" id="1453103"/>
    <lineage>
        <taxon>Bacteria</taxon>
        <taxon>Bacillati</taxon>
        <taxon>Actinomycetota</taxon>
        <taxon>Actinomycetes</taxon>
        <taxon>Pseudonocardiales</taxon>
        <taxon>Pseudonocardiaceae</taxon>
        <taxon>Prauserella</taxon>
    </lineage>
</organism>
<feature type="compositionally biased region" description="Low complexity" evidence="1">
    <location>
        <begin position="126"/>
        <end position="137"/>
    </location>
</feature>
<dbReference type="AlphaFoldDB" id="A0A2T0LWH2"/>
<dbReference type="Proteomes" id="UP000238362">
    <property type="component" value="Unassembled WGS sequence"/>
</dbReference>
<sequence>MAPSPGSGPRAEVAPPRESAGTFQRTGYLALAVSGLLLATAFGAIAQVAGPSETVEAGGDGATVRNGAASGQQGGPQLVPGQAIPGETTILVDGVAVTGTLPPSTTAPTTVVSKGPDGQTTTTVITPSATGTTPGSGRSDHTPSPGGGGRPVDPGTSIPGTTSTQQPTTTTPPDTGSSTPPDSGESSPPPGSDTSEPSESATPTSAPQ</sequence>
<comment type="caution">
    <text evidence="3">The sequence shown here is derived from an EMBL/GenBank/DDBJ whole genome shotgun (WGS) entry which is preliminary data.</text>
</comment>
<name>A0A2T0LWH2_9PSEU</name>
<keyword evidence="2" id="KW-0812">Transmembrane</keyword>
<dbReference type="RefSeq" id="WP_106178442.1">
    <property type="nucleotide sequence ID" value="NZ_PVNH01000004.1"/>
</dbReference>
<feature type="compositionally biased region" description="Low complexity" evidence="1">
    <location>
        <begin position="99"/>
        <end position="110"/>
    </location>
</feature>
<evidence type="ECO:0000313" key="3">
    <source>
        <dbReference type="EMBL" id="PRX48347.1"/>
    </source>
</evidence>
<feature type="region of interest" description="Disordered" evidence="1">
    <location>
        <begin position="56"/>
        <end position="79"/>
    </location>
</feature>
<proteinExistence type="predicted"/>
<keyword evidence="4" id="KW-1185">Reference proteome</keyword>
<dbReference type="OrthoDB" id="3557356at2"/>